<dbReference type="EMBL" id="BMNK01000002">
    <property type="protein sequence ID" value="GGP02651.1"/>
    <property type="molecule type" value="Genomic_DNA"/>
</dbReference>
<dbReference type="AlphaFoldDB" id="A0A918A057"/>
<reference evidence="2" key="1">
    <citation type="journal article" date="2014" name="Int. J. Syst. Evol. Microbiol.">
        <title>Complete genome sequence of Corynebacterium casei LMG S-19264T (=DSM 44701T), isolated from a smear-ripened cheese.</title>
        <authorList>
            <consortium name="US DOE Joint Genome Institute (JGI-PGF)"/>
            <person name="Walter F."/>
            <person name="Albersmeier A."/>
            <person name="Kalinowski J."/>
            <person name="Ruckert C."/>
        </authorList>
    </citation>
    <scope>NUCLEOTIDE SEQUENCE</scope>
    <source>
        <strain evidence="2">CGMCC 4.7430</strain>
    </source>
</reference>
<proteinExistence type="predicted"/>
<organism evidence="2 3">
    <name type="scientific">Nonomuraea glycinis</name>
    <dbReference type="NCBI Taxonomy" id="2047744"/>
    <lineage>
        <taxon>Bacteria</taxon>
        <taxon>Bacillati</taxon>
        <taxon>Actinomycetota</taxon>
        <taxon>Actinomycetes</taxon>
        <taxon>Streptosporangiales</taxon>
        <taxon>Streptosporangiaceae</taxon>
        <taxon>Nonomuraea</taxon>
    </lineage>
</organism>
<comment type="caution">
    <text evidence="2">The sequence shown here is derived from an EMBL/GenBank/DDBJ whole genome shotgun (WGS) entry which is preliminary data.</text>
</comment>
<accession>A0A918A057</accession>
<evidence type="ECO:0000313" key="3">
    <source>
        <dbReference type="Proteomes" id="UP000660745"/>
    </source>
</evidence>
<protein>
    <submittedName>
        <fullName evidence="2">Uncharacterized protein</fullName>
    </submittedName>
</protein>
<name>A0A918A057_9ACTN</name>
<dbReference type="Proteomes" id="UP000660745">
    <property type="component" value="Unassembled WGS sequence"/>
</dbReference>
<keyword evidence="3" id="KW-1185">Reference proteome</keyword>
<evidence type="ECO:0000313" key="2">
    <source>
        <dbReference type="EMBL" id="GGP02651.1"/>
    </source>
</evidence>
<feature type="region of interest" description="Disordered" evidence="1">
    <location>
        <begin position="72"/>
        <end position="100"/>
    </location>
</feature>
<sequence length="100" mass="10592">MVGPGSRSSYAQVDTVRRPRDTVVGRAHSTPLLDATAARLADAPATAAGAVLRAANMPLTNNLRDTIPRESFTANPLIHPQGNRESSGMRRATLAERCVA</sequence>
<gene>
    <name evidence="2" type="ORF">GCM10012278_10710</name>
</gene>
<reference evidence="2" key="2">
    <citation type="submission" date="2020-09" db="EMBL/GenBank/DDBJ databases">
        <authorList>
            <person name="Sun Q."/>
            <person name="Zhou Y."/>
        </authorList>
    </citation>
    <scope>NUCLEOTIDE SEQUENCE</scope>
    <source>
        <strain evidence="2">CGMCC 4.7430</strain>
    </source>
</reference>
<evidence type="ECO:0000256" key="1">
    <source>
        <dbReference type="SAM" id="MobiDB-lite"/>
    </source>
</evidence>